<dbReference type="PANTHER" id="PTHR31928">
    <property type="entry name" value="EXPRESSED PROTEIN"/>
    <property type="match status" value="1"/>
</dbReference>
<dbReference type="Proteomes" id="UP001227230">
    <property type="component" value="Chromosome 12"/>
</dbReference>
<gene>
    <name evidence="2" type="ORF">VitviT2T_018678</name>
</gene>
<dbReference type="EMBL" id="CP126659">
    <property type="protein sequence ID" value="WKA00311.1"/>
    <property type="molecule type" value="Genomic_DNA"/>
</dbReference>
<feature type="domain" description="DUF6857" evidence="1">
    <location>
        <begin position="44"/>
        <end position="104"/>
    </location>
</feature>
<proteinExistence type="predicted"/>
<dbReference type="InterPro" id="IPR049172">
    <property type="entry name" value="DUF6857_pln"/>
</dbReference>
<dbReference type="PANTHER" id="PTHR31928:SF4">
    <property type="entry name" value="OS08G0541500 PROTEIN"/>
    <property type="match status" value="1"/>
</dbReference>
<evidence type="ECO:0000313" key="3">
    <source>
        <dbReference type="Proteomes" id="UP001227230"/>
    </source>
</evidence>
<organism evidence="2 3">
    <name type="scientific">Vitis vinifera</name>
    <name type="common">Grape</name>
    <dbReference type="NCBI Taxonomy" id="29760"/>
    <lineage>
        <taxon>Eukaryota</taxon>
        <taxon>Viridiplantae</taxon>
        <taxon>Streptophyta</taxon>
        <taxon>Embryophyta</taxon>
        <taxon>Tracheophyta</taxon>
        <taxon>Spermatophyta</taxon>
        <taxon>Magnoliopsida</taxon>
        <taxon>eudicotyledons</taxon>
        <taxon>Gunneridae</taxon>
        <taxon>Pentapetalae</taxon>
        <taxon>rosids</taxon>
        <taxon>Vitales</taxon>
        <taxon>Vitaceae</taxon>
        <taxon>Viteae</taxon>
        <taxon>Vitis</taxon>
    </lineage>
</organism>
<sequence>MADHLSKFESGNVGNYLVMSNLYAADARWGWCYGDMDANVDISALSDDGQIAGMLTQLKRVSDWLNEIGFSKDEGDTPHILAEIFARLRKKIHEYLLTHVTPATALEREVTEKALHVK</sequence>
<evidence type="ECO:0000259" key="1">
    <source>
        <dbReference type="Pfam" id="PF21647"/>
    </source>
</evidence>
<accession>A0ABY9D187</accession>
<dbReference type="Pfam" id="PF21647">
    <property type="entry name" value="DUF6857"/>
    <property type="match status" value="1"/>
</dbReference>
<keyword evidence="3" id="KW-1185">Reference proteome</keyword>
<evidence type="ECO:0000313" key="2">
    <source>
        <dbReference type="EMBL" id="WKA00311.1"/>
    </source>
</evidence>
<reference evidence="2 3" key="1">
    <citation type="journal article" date="2023" name="Hortic Res">
        <title>The complete reference genome for grapevine (Vitis vinifera L.) genetics and breeding.</title>
        <authorList>
            <person name="Shi X."/>
            <person name="Cao S."/>
            <person name="Wang X."/>
            <person name="Huang S."/>
            <person name="Wang Y."/>
            <person name="Liu Z."/>
            <person name="Liu W."/>
            <person name="Leng X."/>
            <person name="Peng Y."/>
            <person name="Wang N."/>
            <person name="Wang Y."/>
            <person name="Ma Z."/>
            <person name="Xu X."/>
            <person name="Zhang F."/>
            <person name="Xue H."/>
            <person name="Zhong H."/>
            <person name="Wang Y."/>
            <person name="Zhang K."/>
            <person name="Velt A."/>
            <person name="Avia K."/>
            <person name="Holtgrawe D."/>
            <person name="Grimplet J."/>
            <person name="Matus J.T."/>
            <person name="Ware D."/>
            <person name="Wu X."/>
            <person name="Wang H."/>
            <person name="Liu C."/>
            <person name="Fang Y."/>
            <person name="Rustenholz C."/>
            <person name="Cheng Z."/>
            <person name="Xiao H."/>
            <person name="Zhou Y."/>
        </authorList>
    </citation>
    <scope>NUCLEOTIDE SEQUENCE [LARGE SCALE GENOMIC DNA]</scope>
    <source>
        <strain evidence="3">cv. Pinot noir / PN40024</strain>
        <tissue evidence="2">Leaf</tissue>
    </source>
</reference>
<protein>
    <recommendedName>
        <fullName evidence="1">DUF6857 domain-containing protein</fullName>
    </recommendedName>
</protein>
<name>A0ABY9D187_VITVI</name>
<dbReference type="InterPro" id="IPR010341">
    <property type="entry name" value="DUF936_pln"/>
</dbReference>